<organism evidence="1 2">
    <name type="scientific">Winogradskya humida</name>
    <dbReference type="NCBI Taxonomy" id="113566"/>
    <lineage>
        <taxon>Bacteria</taxon>
        <taxon>Bacillati</taxon>
        <taxon>Actinomycetota</taxon>
        <taxon>Actinomycetes</taxon>
        <taxon>Micromonosporales</taxon>
        <taxon>Micromonosporaceae</taxon>
        <taxon>Winogradskya</taxon>
    </lineage>
</organism>
<accession>A0ABQ4A7P5</accession>
<evidence type="ECO:0000313" key="2">
    <source>
        <dbReference type="Proteomes" id="UP000603200"/>
    </source>
</evidence>
<dbReference type="Proteomes" id="UP000603200">
    <property type="component" value="Unassembled WGS sequence"/>
</dbReference>
<gene>
    <name evidence="1" type="ORF">Ahu01nite_099940</name>
</gene>
<reference evidence="1 2" key="1">
    <citation type="submission" date="2021-01" db="EMBL/GenBank/DDBJ databases">
        <title>Whole genome shotgun sequence of Actinoplanes humidus NBRC 14915.</title>
        <authorList>
            <person name="Komaki H."/>
            <person name="Tamura T."/>
        </authorList>
    </citation>
    <scope>NUCLEOTIDE SEQUENCE [LARGE SCALE GENOMIC DNA]</scope>
    <source>
        <strain evidence="1 2">NBRC 14915</strain>
    </source>
</reference>
<protein>
    <submittedName>
        <fullName evidence="1">Uncharacterized protein</fullName>
    </submittedName>
</protein>
<proteinExistence type="predicted"/>
<sequence>MVRFLLARAPGRLHMCDRDVSWRVRARPKPFRHAIAGASIGSRSETPKRKRELAAFTGVIEMSKVALSRSKTVAIVSALIAALVFSGAQAPVNPQVKPVVSATGEGEVWCC</sequence>
<name>A0ABQ4A7P5_9ACTN</name>
<keyword evidence="2" id="KW-1185">Reference proteome</keyword>
<dbReference type="EMBL" id="BOMN01000157">
    <property type="protein sequence ID" value="GIE26892.1"/>
    <property type="molecule type" value="Genomic_DNA"/>
</dbReference>
<comment type="caution">
    <text evidence="1">The sequence shown here is derived from an EMBL/GenBank/DDBJ whole genome shotgun (WGS) entry which is preliminary data.</text>
</comment>
<evidence type="ECO:0000313" key="1">
    <source>
        <dbReference type="EMBL" id="GIE26892.1"/>
    </source>
</evidence>